<protein>
    <recommendedName>
        <fullName evidence="3 6">26S proteasome regulatory subunit RPN2</fullName>
    </recommendedName>
</protein>
<dbReference type="InterPro" id="IPR016024">
    <property type="entry name" value="ARM-type_fold"/>
</dbReference>
<evidence type="ECO:0000313" key="10">
    <source>
        <dbReference type="EMBL" id="KAG7527508.1"/>
    </source>
</evidence>
<feature type="region of interest" description="Disordered" evidence="7">
    <location>
        <begin position="838"/>
        <end position="892"/>
    </location>
</feature>
<dbReference type="Proteomes" id="UP000812966">
    <property type="component" value="Unassembled WGS sequence"/>
</dbReference>
<dbReference type="InterPro" id="IPR040623">
    <property type="entry name" value="RPN2_C"/>
</dbReference>
<comment type="similarity">
    <text evidence="2 6">Belongs to the proteasome subunit S1 family.</text>
</comment>
<dbReference type="InterPro" id="IPR002015">
    <property type="entry name" value="Proteasome/cyclosome_rpt"/>
</dbReference>
<evidence type="ECO:0000256" key="1">
    <source>
        <dbReference type="ARBA" id="ARBA00002187"/>
    </source>
</evidence>
<reference evidence="10" key="1">
    <citation type="submission" date="2020-04" db="EMBL/GenBank/DDBJ databases">
        <title>Analysis of mating type loci in Filobasidium floriforme.</title>
        <authorList>
            <person name="Nowrousian M."/>
        </authorList>
    </citation>
    <scope>NUCLEOTIDE SEQUENCE</scope>
    <source>
        <strain evidence="10">CBS 6242</strain>
    </source>
</reference>
<dbReference type="InterPro" id="IPR011989">
    <property type="entry name" value="ARM-like"/>
</dbReference>
<feature type="domain" description="26S proteasome non-ATPase regulatory subunit 1/RPN2 N-terminal" evidence="9">
    <location>
        <begin position="8"/>
        <end position="339"/>
    </location>
</feature>
<feature type="compositionally biased region" description="Basic and acidic residues" evidence="7">
    <location>
        <begin position="859"/>
        <end position="886"/>
    </location>
</feature>
<name>A0A8K0JFE5_9TREE</name>
<dbReference type="InterPro" id="IPR048570">
    <property type="entry name" value="PSMD1_RPN2_N"/>
</dbReference>
<accession>A0A8K0JFE5</accession>
<dbReference type="Pfam" id="PF13646">
    <property type="entry name" value="HEAT_2"/>
    <property type="match status" value="1"/>
</dbReference>
<dbReference type="GO" id="GO:0008540">
    <property type="term" value="C:proteasome regulatory particle, base subcomplex"/>
    <property type="evidence" value="ECO:0007669"/>
    <property type="project" value="UniProtKB-UniRule"/>
</dbReference>
<dbReference type="PANTHER" id="PTHR10943">
    <property type="entry name" value="26S PROTEASOME NON-ATPASE REGULATORY SUBUNIT"/>
    <property type="match status" value="1"/>
</dbReference>
<evidence type="ECO:0000259" key="9">
    <source>
        <dbReference type="Pfam" id="PF21505"/>
    </source>
</evidence>
<dbReference type="Gene3D" id="1.25.10.10">
    <property type="entry name" value="Leucine-rich Repeat Variant"/>
    <property type="match status" value="1"/>
</dbReference>
<evidence type="ECO:0000256" key="3">
    <source>
        <dbReference type="ARBA" id="ARBA00015684"/>
    </source>
</evidence>
<proteinExistence type="inferred from homology"/>
<dbReference type="SUPFAM" id="SSF48371">
    <property type="entry name" value="ARM repeat"/>
    <property type="match status" value="1"/>
</dbReference>
<evidence type="ECO:0000256" key="5">
    <source>
        <dbReference type="ARBA" id="ARBA00022942"/>
    </source>
</evidence>
<dbReference type="Pfam" id="PF18004">
    <property type="entry name" value="RPN2_C"/>
    <property type="match status" value="1"/>
</dbReference>
<dbReference type="FunFam" id="1.25.10.10:FF:000017">
    <property type="entry name" value="26S proteasome non-ATPase regulatory subunit 1"/>
    <property type="match status" value="1"/>
</dbReference>
<sequence>MVNAQSSSAVGLVSLLHDPDTEIQAYAIEELNGVVASHWAEISESITHIEALSEATSPLSPESRQSAALLSSKLYFYLGSLEEAVDAALVAGAAFARDNKALTADPKTATRDASAREYQETIIARCLDRAILQRGQGEDVEERLKSIVEEVLDGNIAAQQVGSAGTSKLAVGLTLSLRRLDLLEQVYMQSKNPRPTEGGPEHDEDLLRYVLVETTAGASGNERWGPGFREELLRLLLRLFDLSSQKDYSSISQIWLQTADAATGAALAAETIKNLIEQGNKLQAYQVGFDLAEGGGQEFLKKVREALGEGDDDMYKNLREILSGEKSIRLYLEFLQKNNHADLRILKNTKDALEARHSIYHSAVTFMNAFANAGTTSDQFLRENLEWLGRASNWSMFSATAALGVIHKGSLAKAMTVLGPYLPQADGVVSAHSSPYSEGGSLYALGLINAGHGQDAVPYLVDKLKNSTDETVQHGAALGLGMTGLASQDENVYEVMRDVLFQDSAVAGEASGYAMGLVMLGSASEKALDEMLQYAHETQHEKIIRGLSIGIAFLMYGKAQAADDVIEKLLAEKDAILRYGGMFTIALAYAGTANNQAIRKLLHVAVSDANDDVRRAAVTALGFVMFSNHTQVPRVVQLLSESYNPHVRHGATLALGISCAGTGLAEAIEILEPMTKDSTDFVRQGALVSLAMILVQHSEAQTPKAKMARELFEKTVSDKHEDSLAKFGAAISQGIIDAGGRNVTISMQTKAGTPNMMAIVGMTLFSQFWYWFPLAHCLSLSFNPTGVIGLDESLKIPKLDFVSNARPSLFAYPAPYEPPKKETVEKVKTAVLSTTARANARAKAREQEKAAADGEAMETDDKVEADTNTEKDDKAATKATEDKAEPISETLQNLARVTPVQLAHIAFPTDGRYQPVRPIPSSSSGGQSVRKSRKQTDGVSSGTRTSTGGGIIMLRDTKPNEQPEYIDLNPNLEKPVPAPAVASAEPPATAQAPAVSDMEVDDGAEAEPPAPFEYPFGSNGA</sequence>
<dbReference type="PIRSF" id="PIRSF015947">
    <property type="entry name" value="26S_Psome_Rpn2"/>
    <property type="match status" value="1"/>
</dbReference>
<dbReference type="GO" id="GO:0043161">
    <property type="term" value="P:proteasome-mediated ubiquitin-dependent protein catabolic process"/>
    <property type="evidence" value="ECO:0007669"/>
    <property type="project" value="TreeGrafter"/>
</dbReference>
<dbReference type="GO" id="GO:0034515">
    <property type="term" value="C:proteasome storage granule"/>
    <property type="evidence" value="ECO:0007669"/>
    <property type="project" value="TreeGrafter"/>
</dbReference>
<organism evidence="10 11">
    <name type="scientific">Filobasidium floriforme</name>
    <dbReference type="NCBI Taxonomy" id="5210"/>
    <lineage>
        <taxon>Eukaryota</taxon>
        <taxon>Fungi</taxon>
        <taxon>Dikarya</taxon>
        <taxon>Basidiomycota</taxon>
        <taxon>Agaricomycotina</taxon>
        <taxon>Tremellomycetes</taxon>
        <taxon>Filobasidiales</taxon>
        <taxon>Filobasidiaceae</taxon>
        <taxon>Filobasidium</taxon>
    </lineage>
</organism>
<evidence type="ECO:0000313" key="11">
    <source>
        <dbReference type="Proteomes" id="UP000812966"/>
    </source>
</evidence>
<dbReference type="EMBL" id="JABELV010000275">
    <property type="protein sequence ID" value="KAG7527508.1"/>
    <property type="molecule type" value="Genomic_DNA"/>
</dbReference>
<evidence type="ECO:0000256" key="4">
    <source>
        <dbReference type="ARBA" id="ARBA00022737"/>
    </source>
</evidence>
<dbReference type="PANTHER" id="PTHR10943:SF2">
    <property type="entry name" value="26S PROTEASOME NON-ATPASE REGULATORY SUBUNIT 1"/>
    <property type="match status" value="1"/>
</dbReference>
<keyword evidence="4" id="KW-0677">Repeat</keyword>
<keyword evidence="5 6" id="KW-0647">Proteasome</keyword>
<feature type="compositionally biased region" description="Basic and acidic residues" evidence="7">
    <location>
        <begin position="843"/>
        <end position="852"/>
    </location>
</feature>
<comment type="caution">
    <text evidence="10">The sequence shown here is derived from an EMBL/GenBank/DDBJ whole genome shotgun (WGS) entry which is preliminary data.</text>
</comment>
<dbReference type="GO" id="GO:0030234">
    <property type="term" value="F:enzyme regulator activity"/>
    <property type="evidence" value="ECO:0007669"/>
    <property type="project" value="UniProtKB-UniRule"/>
</dbReference>
<dbReference type="GO" id="GO:0042176">
    <property type="term" value="P:regulation of protein catabolic process"/>
    <property type="evidence" value="ECO:0007669"/>
    <property type="project" value="UniProtKB-UniRule"/>
</dbReference>
<comment type="function">
    <text evidence="1 6">Acts as a regulatory subunit of the 26S proteasome which is involved in the ATP-dependent degradation of ubiquitinated proteins.</text>
</comment>
<feature type="region of interest" description="Disordered" evidence="7">
    <location>
        <begin position="909"/>
        <end position="1021"/>
    </location>
</feature>
<dbReference type="InterPro" id="IPR016642">
    <property type="entry name" value="26S_Psome_Rpn2"/>
</dbReference>
<gene>
    <name evidence="10" type="ORF">FFLO_06868</name>
</gene>
<feature type="domain" description="26S proteasome regulatory subunit RPN2 C-terminal" evidence="8">
    <location>
        <begin position="785"/>
        <end position="919"/>
    </location>
</feature>
<dbReference type="AlphaFoldDB" id="A0A8K0JFE5"/>
<feature type="compositionally biased region" description="Low complexity" evidence="7">
    <location>
        <begin position="979"/>
        <end position="995"/>
    </location>
</feature>
<dbReference type="Pfam" id="PF01851">
    <property type="entry name" value="PC_rep"/>
    <property type="match status" value="1"/>
</dbReference>
<evidence type="ECO:0000256" key="7">
    <source>
        <dbReference type="SAM" id="MobiDB-lite"/>
    </source>
</evidence>
<dbReference type="GO" id="GO:0005634">
    <property type="term" value="C:nucleus"/>
    <property type="evidence" value="ECO:0007669"/>
    <property type="project" value="TreeGrafter"/>
</dbReference>
<evidence type="ECO:0000256" key="6">
    <source>
        <dbReference type="PIRNR" id="PIRNR015947"/>
    </source>
</evidence>
<evidence type="ECO:0000259" key="8">
    <source>
        <dbReference type="Pfam" id="PF18004"/>
    </source>
</evidence>
<keyword evidence="11" id="KW-1185">Reference proteome</keyword>
<evidence type="ECO:0000256" key="2">
    <source>
        <dbReference type="ARBA" id="ARBA00006308"/>
    </source>
</evidence>
<dbReference type="Pfam" id="PF21505">
    <property type="entry name" value="RPN2_N"/>
    <property type="match status" value="1"/>
</dbReference>